<dbReference type="EMBL" id="BQXS01012660">
    <property type="protein sequence ID" value="GKT26534.1"/>
    <property type="molecule type" value="Genomic_DNA"/>
</dbReference>
<feature type="coiled-coil region" evidence="1">
    <location>
        <begin position="69"/>
        <end position="96"/>
    </location>
</feature>
<reference evidence="3" key="1">
    <citation type="submission" date="2022-03" db="EMBL/GenBank/DDBJ databases">
        <title>Draft genome sequence of Aduncisulcus paluster, a free-living microaerophilic Fornicata.</title>
        <authorList>
            <person name="Yuyama I."/>
            <person name="Kume K."/>
            <person name="Tamura T."/>
            <person name="Inagaki Y."/>
            <person name="Hashimoto T."/>
        </authorList>
    </citation>
    <scope>NUCLEOTIDE SEQUENCE</scope>
    <source>
        <strain evidence="3">NY0171</strain>
    </source>
</reference>
<protein>
    <submittedName>
        <fullName evidence="3">Uncharacterized protein</fullName>
    </submittedName>
</protein>
<dbReference type="Proteomes" id="UP001057375">
    <property type="component" value="Unassembled WGS sequence"/>
</dbReference>
<feature type="region of interest" description="Disordered" evidence="2">
    <location>
        <begin position="1"/>
        <end position="20"/>
    </location>
</feature>
<sequence>MSSEHSPVISSQSDSQSSSFTLEGLRRTFLQENKKLEEMLGQFSSGIQSALDSMMADISSTRQDFVSSALEISQRCEDLEAEKNQLHSDIDHIKAATAQFSSAMHVE</sequence>
<organism evidence="3 4">
    <name type="scientific">Aduncisulcus paluster</name>
    <dbReference type="NCBI Taxonomy" id="2918883"/>
    <lineage>
        <taxon>Eukaryota</taxon>
        <taxon>Metamonada</taxon>
        <taxon>Carpediemonas-like organisms</taxon>
        <taxon>Aduncisulcus</taxon>
    </lineage>
</organism>
<keyword evidence="4" id="KW-1185">Reference proteome</keyword>
<evidence type="ECO:0000256" key="2">
    <source>
        <dbReference type="SAM" id="MobiDB-lite"/>
    </source>
</evidence>
<evidence type="ECO:0000313" key="4">
    <source>
        <dbReference type="Proteomes" id="UP001057375"/>
    </source>
</evidence>
<proteinExistence type="predicted"/>
<keyword evidence="1" id="KW-0175">Coiled coil</keyword>
<gene>
    <name evidence="3" type="ORF">ADUPG1_013390</name>
</gene>
<comment type="caution">
    <text evidence="3">The sequence shown here is derived from an EMBL/GenBank/DDBJ whole genome shotgun (WGS) entry which is preliminary data.</text>
</comment>
<name>A0ABQ5K2S1_9EUKA</name>
<accession>A0ABQ5K2S1</accession>
<evidence type="ECO:0000313" key="3">
    <source>
        <dbReference type="EMBL" id="GKT26534.1"/>
    </source>
</evidence>
<evidence type="ECO:0000256" key="1">
    <source>
        <dbReference type="SAM" id="Coils"/>
    </source>
</evidence>
<feature type="compositionally biased region" description="Low complexity" evidence="2">
    <location>
        <begin position="10"/>
        <end position="19"/>
    </location>
</feature>